<dbReference type="HOGENOM" id="CLU_973138_0_0_1"/>
<feature type="region of interest" description="Disordered" evidence="1">
    <location>
        <begin position="1"/>
        <end position="23"/>
    </location>
</feature>
<gene>
    <name evidence="2" type="ORF">M438DRAFT_397091</name>
</gene>
<evidence type="ECO:0000313" key="3">
    <source>
        <dbReference type="Proteomes" id="UP000030706"/>
    </source>
</evidence>
<dbReference type="OrthoDB" id="3882105at2759"/>
<dbReference type="GeneID" id="40751596"/>
<name>A0A074XFU5_AURPU</name>
<dbReference type="AlphaFoldDB" id="A0A074XFU5"/>
<evidence type="ECO:0000313" key="2">
    <source>
        <dbReference type="EMBL" id="KEQ84380.1"/>
    </source>
</evidence>
<evidence type="ECO:0000256" key="1">
    <source>
        <dbReference type="SAM" id="MobiDB-lite"/>
    </source>
</evidence>
<dbReference type="EMBL" id="KL584982">
    <property type="protein sequence ID" value="KEQ84380.1"/>
    <property type="molecule type" value="Genomic_DNA"/>
</dbReference>
<reference evidence="2 3" key="1">
    <citation type="journal article" date="2014" name="BMC Genomics">
        <title>Genome sequencing of four Aureobasidium pullulans varieties: biotechnological potential, stress tolerance, and description of new species.</title>
        <authorList>
            <person name="Gostin Ar C."/>
            <person name="Ohm R.A."/>
            <person name="Kogej T."/>
            <person name="Sonjak S."/>
            <person name="Turk M."/>
            <person name="Zajc J."/>
            <person name="Zalar P."/>
            <person name="Grube M."/>
            <person name="Sun H."/>
            <person name="Han J."/>
            <person name="Sharma A."/>
            <person name="Chiniquy J."/>
            <person name="Ngan C.Y."/>
            <person name="Lipzen A."/>
            <person name="Barry K."/>
            <person name="Grigoriev I.V."/>
            <person name="Gunde-Cimerman N."/>
        </authorList>
    </citation>
    <scope>NUCLEOTIDE SEQUENCE [LARGE SCALE GENOMIC DNA]</scope>
    <source>
        <strain evidence="2 3">EXF-150</strain>
    </source>
</reference>
<dbReference type="Proteomes" id="UP000030706">
    <property type="component" value="Unassembled WGS sequence"/>
</dbReference>
<organism evidence="2 3">
    <name type="scientific">Aureobasidium pullulans EXF-150</name>
    <dbReference type="NCBI Taxonomy" id="1043002"/>
    <lineage>
        <taxon>Eukaryota</taxon>
        <taxon>Fungi</taxon>
        <taxon>Dikarya</taxon>
        <taxon>Ascomycota</taxon>
        <taxon>Pezizomycotina</taxon>
        <taxon>Dothideomycetes</taxon>
        <taxon>Dothideomycetidae</taxon>
        <taxon>Dothideales</taxon>
        <taxon>Saccotheciaceae</taxon>
        <taxon>Aureobasidium</taxon>
    </lineage>
</organism>
<accession>A0A074XFU5</accession>
<protein>
    <submittedName>
        <fullName evidence="2">Uncharacterized protein</fullName>
    </submittedName>
</protein>
<feature type="region of interest" description="Disordered" evidence="1">
    <location>
        <begin position="83"/>
        <end position="118"/>
    </location>
</feature>
<sequence>MSASRRPSKANNRSSSWNYSNAESFSDDIYSGMTFYDTPQAKPYPHYATLPRNFRNGNSNKRQRVAEAPPPYGAMEMLLEDYAPSDSGYSSGATSPEPPEDCSHPPTRQPSLLRHPTNNTRCKSDYYFLLRPSSNNIQQPHIEHGVASDPTRPSISFVCSMQPLSLLPPSKGNKKKRRRITNNDFSKPDADPMTYIRDNCENATRALASHRKLHNCDCDFAYLDNRKRGTGSVWRKGEADEGEVLCRAEFGPQRPCRKRWFTGWFVRQHMKFHDQYCACGCFGAKR</sequence>
<feature type="region of interest" description="Disordered" evidence="1">
    <location>
        <begin position="166"/>
        <end position="188"/>
    </location>
</feature>
<keyword evidence="3" id="KW-1185">Reference proteome</keyword>
<feature type="region of interest" description="Disordered" evidence="1">
    <location>
        <begin position="44"/>
        <end position="66"/>
    </location>
</feature>
<dbReference type="RefSeq" id="XP_029760567.1">
    <property type="nucleotide sequence ID" value="XM_029909290.1"/>
</dbReference>
<proteinExistence type="predicted"/>